<evidence type="ECO:0000256" key="4">
    <source>
        <dbReference type="SAM" id="MobiDB-lite"/>
    </source>
</evidence>
<feature type="repeat" description="PPR" evidence="3">
    <location>
        <begin position="177"/>
        <end position="211"/>
    </location>
</feature>
<dbReference type="PANTHER" id="PTHR47447">
    <property type="entry name" value="OS03G0856100 PROTEIN"/>
    <property type="match status" value="1"/>
</dbReference>
<feature type="domain" description="PROP1-like PPR" evidence="5">
    <location>
        <begin position="406"/>
        <end position="521"/>
    </location>
</feature>
<feature type="repeat" description="PPR" evidence="3">
    <location>
        <begin position="282"/>
        <end position="316"/>
    </location>
</feature>
<proteinExistence type="inferred from homology"/>
<dbReference type="Gene3D" id="1.25.40.10">
    <property type="entry name" value="Tetratricopeptide repeat domain"/>
    <property type="match status" value="4"/>
</dbReference>
<evidence type="ECO:0000256" key="1">
    <source>
        <dbReference type="ARBA" id="ARBA00007626"/>
    </source>
</evidence>
<gene>
    <name evidence="6" type="ORF">M6B38_393070</name>
</gene>
<feature type="compositionally biased region" description="Polar residues" evidence="4">
    <location>
        <begin position="30"/>
        <end position="39"/>
    </location>
</feature>
<dbReference type="InterPro" id="IPR033443">
    <property type="entry name" value="PROP1-like_PPR_dom"/>
</dbReference>
<dbReference type="PANTHER" id="PTHR47447:SF24">
    <property type="entry name" value="PENTATRICOPEPTIDE REPEAT-CONTAINING PROTEIN"/>
    <property type="match status" value="1"/>
</dbReference>
<dbReference type="Pfam" id="PF13041">
    <property type="entry name" value="PPR_2"/>
    <property type="match status" value="1"/>
</dbReference>
<feature type="repeat" description="PPR" evidence="3">
    <location>
        <begin position="352"/>
        <end position="386"/>
    </location>
</feature>
<evidence type="ECO:0000313" key="6">
    <source>
        <dbReference type="EMBL" id="KAJ6821383.1"/>
    </source>
</evidence>
<feature type="repeat" description="PPR" evidence="3">
    <location>
        <begin position="387"/>
        <end position="421"/>
    </location>
</feature>
<dbReference type="PROSITE" id="PS51375">
    <property type="entry name" value="PPR"/>
    <property type="match status" value="9"/>
</dbReference>
<dbReference type="Proteomes" id="UP001140949">
    <property type="component" value="Unassembled WGS sequence"/>
</dbReference>
<dbReference type="NCBIfam" id="TIGR00756">
    <property type="entry name" value="PPR"/>
    <property type="match status" value="7"/>
</dbReference>
<keyword evidence="6" id="KW-0418">Kinase</keyword>
<sequence length="645" mass="73359">MESLKSPFLSPFPSPSHKPKPIKPIKPSPIRSQFTLSDGNNGGDRRPLRKKKKPLSDDDARRVIATRAGYLSRLRRNQGCTADAPRWIRRTPEQMIRYLQDDREGHISGRHVSAACRTVRGLAGRPEGSYEMREVMGSFVGKLSFRDMCVVLREQRGWRQARDFFQWMKMQLCYRPSVIVYTILLRIYGQVGKLKLVEQVFLEMFEAGCEPDEVACGTMLCAYAKWGRHKDMMLFYSAVRRREILPSVSVYNFMISSLQKKHLHGKVINLWKQMLEAGLKPERFTFTVVIGSFVKNDLMEDALDAFANMKKVGFVPEEATYSLLITLTVKHGREDKALGLYEEMRAQDIIPSNYTCASLLSLYYKNADYSKALSLFSEMERNKVFPDEVIYGILIRIYGKLGLYEDAIKTFMEVEKLGLLTDEKTYVTMAQVHLNAGNHEKALDVLQLMRSRNIDPSKYAYTTLLQCYVYKEDVGSAEVTFHTLSRRSALDAICCSNLLNLYIKLGLLEKAKALVSQIRTDQVHFDENLFRIVMDLYCREGMAADAEKLIGEMESIGLSVDKTSKTSLLAMYGKSGELQKAEDLFQALENPDAAEIGNMVCLYLENRDIYKSKEMLKSLLGIAGGLSAASQLIIKSVREGKQLLM</sequence>
<dbReference type="Pfam" id="PF17177">
    <property type="entry name" value="PPR_long"/>
    <property type="match status" value="2"/>
</dbReference>
<dbReference type="SUPFAM" id="SSF81901">
    <property type="entry name" value="HCP-like"/>
    <property type="match status" value="1"/>
</dbReference>
<dbReference type="Pfam" id="PF01535">
    <property type="entry name" value="PPR"/>
    <property type="match status" value="2"/>
</dbReference>
<evidence type="ECO:0000256" key="3">
    <source>
        <dbReference type="PROSITE-ProRule" id="PRU00708"/>
    </source>
</evidence>
<keyword evidence="7" id="KW-1185">Reference proteome</keyword>
<keyword evidence="6" id="KW-0808">Transferase</keyword>
<reference evidence="6" key="2">
    <citation type="submission" date="2023-04" db="EMBL/GenBank/DDBJ databases">
        <authorList>
            <person name="Bruccoleri R.E."/>
            <person name="Oakeley E.J."/>
            <person name="Faust A.-M."/>
            <person name="Dessus-Babus S."/>
            <person name="Altorfer M."/>
            <person name="Burckhardt D."/>
            <person name="Oertli M."/>
            <person name="Naumann U."/>
            <person name="Petersen F."/>
            <person name="Wong J."/>
        </authorList>
    </citation>
    <scope>NUCLEOTIDE SEQUENCE</scope>
    <source>
        <strain evidence="6">GSM-AAB239-AS_SAM_17_03QT</strain>
        <tissue evidence="6">Leaf</tissue>
    </source>
</reference>
<comment type="caution">
    <text evidence="6">The sequence shown here is derived from an EMBL/GenBank/DDBJ whole genome shotgun (WGS) entry which is preliminary data.</text>
</comment>
<feature type="domain" description="PROP1-like PPR" evidence="5">
    <location>
        <begin position="260"/>
        <end position="402"/>
    </location>
</feature>
<dbReference type="AlphaFoldDB" id="A0AAX6FYU5"/>
<evidence type="ECO:0000256" key="2">
    <source>
        <dbReference type="ARBA" id="ARBA00022737"/>
    </source>
</evidence>
<dbReference type="InterPro" id="IPR011990">
    <property type="entry name" value="TPR-like_helical_dom_sf"/>
</dbReference>
<feature type="region of interest" description="Disordered" evidence="4">
    <location>
        <begin position="1"/>
        <end position="59"/>
    </location>
</feature>
<name>A0AAX6FYU5_IRIPA</name>
<organism evidence="6 7">
    <name type="scientific">Iris pallida</name>
    <name type="common">Sweet iris</name>
    <dbReference type="NCBI Taxonomy" id="29817"/>
    <lineage>
        <taxon>Eukaryota</taxon>
        <taxon>Viridiplantae</taxon>
        <taxon>Streptophyta</taxon>
        <taxon>Embryophyta</taxon>
        <taxon>Tracheophyta</taxon>
        <taxon>Spermatophyta</taxon>
        <taxon>Magnoliopsida</taxon>
        <taxon>Liliopsida</taxon>
        <taxon>Asparagales</taxon>
        <taxon>Iridaceae</taxon>
        <taxon>Iridoideae</taxon>
        <taxon>Irideae</taxon>
        <taxon>Iris</taxon>
    </lineage>
</organism>
<feature type="repeat" description="PPR" evidence="3">
    <location>
        <begin position="317"/>
        <end position="351"/>
    </location>
</feature>
<evidence type="ECO:0000259" key="5">
    <source>
        <dbReference type="Pfam" id="PF17177"/>
    </source>
</evidence>
<reference evidence="6" key="1">
    <citation type="journal article" date="2023" name="GigaByte">
        <title>Genome assembly of the bearded iris, Iris pallida Lam.</title>
        <authorList>
            <person name="Bruccoleri R.E."/>
            <person name="Oakeley E.J."/>
            <person name="Faust A.M.E."/>
            <person name="Altorfer M."/>
            <person name="Dessus-Babus S."/>
            <person name="Burckhardt D."/>
            <person name="Oertli M."/>
            <person name="Naumann U."/>
            <person name="Petersen F."/>
            <person name="Wong J."/>
        </authorList>
    </citation>
    <scope>NUCLEOTIDE SEQUENCE</scope>
    <source>
        <strain evidence="6">GSM-AAB239-AS_SAM_17_03QT</strain>
    </source>
</reference>
<feature type="repeat" description="PPR" evidence="3">
    <location>
        <begin position="526"/>
        <end position="560"/>
    </location>
</feature>
<comment type="similarity">
    <text evidence="1">Belongs to the PPR family. P subfamily.</text>
</comment>
<feature type="repeat" description="PPR" evidence="3">
    <location>
        <begin position="212"/>
        <end position="246"/>
    </location>
</feature>
<dbReference type="GO" id="GO:0016301">
    <property type="term" value="F:kinase activity"/>
    <property type="evidence" value="ECO:0007669"/>
    <property type="project" value="UniProtKB-KW"/>
</dbReference>
<feature type="repeat" description="PPR" evidence="3">
    <location>
        <begin position="422"/>
        <end position="456"/>
    </location>
</feature>
<keyword evidence="2" id="KW-0677">Repeat</keyword>
<accession>A0AAX6FYU5</accession>
<dbReference type="EMBL" id="JANAVB010024999">
    <property type="protein sequence ID" value="KAJ6821383.1"/>
    <property type="molecule type" value="Genomic_DNA"/>
</dbReference>
<feature type="repeat" description="PPR" evidence="3">
    <location>
        <begin position="247"/>
        <end position="281"/>
    </location>
</feature>
<dbReference type="InterPro" id="IPR002885">
    <property type="entry name" value="PPR_rpt"/>
</dbReference>
<evidence type="ECO:0000313" key="7">
    <source>
        <dbReference type="Proteomes" id="UP001140949"/>
    </source>
</evidence>
<protein>
    <submittedName>
        <fullName evidence="6">G-type lectin S-receptor-like serine/threonine-protein kinase</fullName>
    </submittedName>
</protein>